<evidence type="ECO:0000256" key="7">
    <source>
        <dbReference type="ARBA" id="ARBA00023242"/>
    </source>
</evidence>
<dbReference type="PANTHER" id="PTHR33911">
    <property type="entry name" value="RRNA-PROCESSING PROTEIN EFG1"/>
    <property type="match status" value="1"/>
</dbReference>
<evidence type="ECO:0000256" key="5">
    <source>
        <dbReference type="ARBA" id="ARBA00022552"/>
    </source>
</evidence>
<keyword evidence="7" id="KW-0539">Nucleus</keyword>
<dbReference type="AlphaFoldDB" id="A0AAD5X6H5"/>
<dbReference type="InterPro" id="IPR019310">
    <property type="entry name" value="Efg1"/>
</dbReference>
<evidence type="ECO:0000256" key="4">
    <source>
        <dbReference type="ARBA" id="ARBA00019827"/>
    </source>
</evidence>
<keyword evidence="5" id="KW-0698">rRNA processing</keyword>
<feature type="compositionally biased region" description="Basic and acidic residues" evidence="8">
    <location>
        <begin position="304"/>
        <end position="327"/>
    </location>
</feature>
<gene>
    <name evidence="9" type="primary">EFG1</name>
    <name evidence="9" type="ORF">HK097_011185</name>
</gene>
<feature type="region of interest" description="Disordered" evidence="8">
    <location>
        <begin position="247"/>
        <end position="333"/>
    </location>
</feature>
<keyword evidence="6" id="KW-0175">Coiled coil</keyword>
<organism evidence="9 10">
    <name type="scientific">Rhizophlyctis rosea</name>
    <dbReference type="NCBI Taxonomy" id="64517"/>
    <lineage>
        <taxon>Eukaryota</taxon>
        <taxon>Fungi</taxon>
        <taxon>Fungi incertae sedis</taxon>
        <taxon>Chytridiomycota</taxon>
        <taxon>Chytridiomycota incertae sedis</taxon>
        <taxon>Chytridiomycetes</taxon>
        <taxon>Rhizophlyctidales</taxon>
        <taxon>Rhizophlyctidaceae</taxon>
        <taxon>Rhizophlyctis</taxon>
    </lineage>
</organism>
<evidence type="ECO:0000313" key="10">
    <source>
        <dbReference type="Proteomes" id="UP001212841"/>
    </source>
</evidence>
<evidence type="ECO:0000313" key="9">
    <source>
        <dbReference type="EMBL" id="KAJ3057180.1"/>
    </source>
</evidence>
<feature type="compositionally biased region" description="Acidic residues" evidence="8">
    <location>
        <begin position="250"/>
        <end position="263"/>
    </location>
</feature>
<feature type="compositionally biased region" description="Acidic residues" evidence="8">
    <location>
        <begin position="278"/>
        <end position="300"/>
    </location>
</feature>
<protein>
    <recommendedName>
        <fullName evidence="3">rRNA-processing protein EFG1</fullName>
    </recommendedName>
    <alternativeName>
        <fullName evidence="4">rRNA-processing protein efg1</fullName>
    </alternativeName>
</protein>
<evidence type="ECO:0000256" key="1">
    <source>
        <dbReference type="ARBA" id="ARBA00004604"/>
    </source>
</evidence>
<dbReference type="GO" id="GO:0005730">
    <property type="term" value="C:nucleolus"/>
    <property type="evidence" value="ECO:0007669"/>
    <property type="project" value="UniProtKB-SubCell"/>
</dbReference>
<dbReference type="EMBL" id="JADGJD010000009">
    <property type="protein sequence ID" value="KAJ3057180.1"/>
    <property type="molecule type" value="Genomic_DNA"/>
</dbReference>
<dbReference type="Pfam" id="PF10153">
    <property type="entry name" value="Efg1"/>
    <property type="match status" value="1"/>
</dbReference>
<evidence type="ECO:0000256" key="3">
    <source>
        <dbReference type="ARBA" id="ARBA00018689"/>
    </source>
</evidence>
<comment type="similarity">
    <text evidence="2">Belongs to the EFG1 family.</text>
</comment>
<evidence type="ECO:0000256" key="2">
    <source>
        <dbReference type="ARBA" id="ARBA00006916"/>
    </source>
</evidence>
<dbReference type="GO" id="GO:0000462">
    <property type="term" value="P:maturation of SSU-rRNA from tricistronic rRNA transcript (SSU-rRNA, 5.8S rRNA, LSU-rRNA)"/>
    <property type="evidence" value="ECO:0007669"/>
    <property type="project" value="TreeGrafter"/>
</dbReference>
<name>A0AAD5X6H5_9FUNG</name>
<comment type="caution">
    <text evidence="9">The sequence shown here is derived from an EMBL/GenBank/DDBJ whole genome shotgun (WGS) entry which is preliminary data.</text>
</comment>
<dbReference type="Proteomes" id="UP001212841">
    <property type="component" value="Unassembled WGS sequence"/>
</dbReference>
<reference evidence="9" key="1">
    <citation type="submission" date="2020-05" db="EMBL/GenBank/DDBJ databases">
        <title>Phylogenomic resolution of chytrid fungi.</title>
        <authorList>
            <person name="Stajich J.E."/>
            <person name="Amses K."/>
            <person name="Simmons R."/>
            <person name="Seto K."/>
            <person name="Myers J."/>
            <person name="Bonds A."/>
            <person name="Quandt C.A."/>
            <person name="Barry K."/>
            <person name="Liu P."/>
            <person name="Grigoriev I."/>
            <person name="Longcore J.E."/>
            <person name="James T.Y."/>
        </authorList>
    </citation>
    <scope>NUCLEOTIDE SEQUENCE</scope>
    <source>
        <strain evidence="9">JEL0318</strain>
    </source>
</reference>
<feature type="region of interest" description="Disordered" evidence="8">
    <location>
        <begin position="1"/>
        <end position="97"/>
    </location>
</feature>
<accession>A0AAD5X6H5</accession>
<evidence type="ECO:0000256" key="6">
    <source>
        <dbReference type="ARBA" id="ARBA00023054"/>
    </source>
</evidence>
<comment type="subcellular location">
    <subcellularLocation>
        <location evidence="1">Nucleus</location>
        <location evidence="1">Nucleolus</location>
    </subcellularLocation>
</comment>
<sequence>MAKKRKAEHLPTVGNDAAVVAKPSNKKSKDITSSEPNPKKARKAETEPTATSPDGETSKKKRRGPPNPLARKYGHHVHGPAKGGPPGGASGIRKRIRDTERLLKKANLPANTRVELERRLKALNIDLSKLQRSDLEEKLHKKYKYVKFVEEKKINRKVSALQKKLETSSPTESKTLQKDLSERLTDLAYIKYFPRDMKYISVVADNEGSTKTEDQRSAIRKFIEEARSAGKLDQGAFAVRRVDVFGKGEEEGDGSAEESGDEDVAGKEDGDDFFMAGSEDEAEVDGEQEEDEEEDGDDEPLPVKVEKAAPLGKKDKGQKQVETERQMSKKAKR</sequence>
<dbReference type="PANTHER" id="PTHR33911:SF1">
    <property type="entry name" value="RRNA-PROCESSING PROTEIN EFG1"/>
    <property type="match status" value="1"/>
</dbReference>
<dbReference type="InterPro" id="IPR050786">
    <property type="entry name" value="EFG1_rRNA-proc"/>
</dbReference>
<feature type="compositionally biased region" description="Gly residues" evidence="8">
    <location>
        <begin position="81"/>
        <end position="90"/>
    </location>
</feature>
<proteinExistence type="inferred from homology"/>
<keyword evidence="10" id="KW-1185">Reference proteome</keyword>
<evidence type="ECO:0000256" key="8">
    <source>
        <dbReference type="SAM" id="MobiDB-lite"/>
    </source>
</evidence>
<dbReference type="GO" id="GO:0030688">
    <property type="term" value="C:preribosome, small subunit precursor"/>
    <property type="evidence" value="ECO:0007669"/>
    <property type="project" value="TreeGrafter"/>
</dbReference>